<feature type="chain" id="PRO_5004102514" description="ABC-type transport auxiliary lipoprotein component domain-containing protein" evidence="1">
    <location>
        <begin position="27"/>
        <end position="215"/>
    </location>
</feature>
<dbReference type="EMBL" id="CP003742">
    <property type="protein sequence ID" value="AGI71637.1"/>
    <property type="molecule type" value="Genomic_DNA"/>
</dbReference>
<dbReference type="OrthoDB" id="9808689at2"/>
<evidence type="ECO:0000259" key="2">
    <source>
        <dbReference type="Pfam" id="PF03886"/>
    </source>
</evidence>
<proteinExistence type="predicted"/>
<dbReference type="Pfam" id="PF03886">
    <property type="entry name" value="ABC_trans_aux"/>
    <property type="match status" value="1"/>
</dbReference>
<sequence length="215" mass="22958">MIRAATHKIIATLTLLSVLGGCSALGALGDVTTPLSVYDLRAPSGAPVIQGGQLAQDVVVEIPTTSGVLNTDRIMIRPDTLQAQYLPDVRWGDEVPVMMQTLMLRSLENTNGLRYVGRRPLAGSGDYAIVTELVDFQAELTPDGTGATVSIRMTSRLVRERDASIVASRTFRSQQAAASTDTSAIVVAFDRASDALLVDFADWTITALGRRLTPA</sequence>
<gene>
    <name evidence="3" type="ORF">OA238_c14970</name>
</gene>
<dbReference type="AlphaFoldDB" id="M9RHH2"/>
<evidence type="ECO:0000313" key="3">
    <source>
        <dbReference type="EMBL" id="AGI71637.1"/>
    </source>
</evidence>
<feature type="signal peptide" evidence="1">
    <location>
        <begin position="1"/>
        <end position="26"/>
    </location>
</feature>
<dbReference type="InterPro" id="IPR005586">
    <property type="entry name" value="ABC_trans_aux"/>
</dbReference>
<dbReference type="SUPFAM" id="SSF159594">
    <property type="entry name" value="XCC0632-like"/>
    <property type="match status" value="1"/>
</dbReference>
<accession>M9RHH2</accession>
<evidence type="ECO:0000256" key="1">
    <source>
        <dbReference type="SAM" id="SignalP"/>
    </source>
</evidence>
<name>M9RHH2_9RHOB</name>
<evidence type="ECO:0000313" key="4">
    <source>
        <dbReference type="Proteomes" id="UP000004688"/>
    </source>
</evidence>
<dbReference type="STRING" id="391616.OA238_c14970"/>
<dbReference type="RefSeq" id="WP_015494826.1">
    <property type="nucleotide sequence ID" value="NC_020908.1"/>
</dbReference>
<keyword evidence="1" id="KW-0732">Signal</keyword>
<dbReference type="eggNOG" id="COG3218">
    <property type="taxonomic scope" value="Bacteria"/>
</dbReference>
<keyword evidence="4" id="KW-1185">Reference proteome</keyword>
<dbReference type="Gene3D" id="3.40.50.10610">
    <property type="entry name" value="ABC-type transport auxiliary lipoprotein component"/>
    <property type="match status" value="1"/>
</dbReference>
<reference evidence="3 4" key="1">
    <citation type="journal article" date="2013" name="PLoS ONE">
        <title>Poles Apart: Arctic and Antarctic Octadecabacter strains Share High Genome Plasticity and a New Type of Xanthorhodopsin.</title>
        <authorList>
            <person name="Vollmers J."/>
            <person name="Voget S."/>
            <person name="Dietrich S."/>
            <person name="Gollnow K."/>
            <person name="Smits M."/>
            <person name="Meyer K."/>
            <person name="Brinkhoff T."/>
            <person name="Simon M."/>
            <person name="Daniel R."/>
        </authorList>
    </citation>
    <scope>NUCLEOTIDE SEQUENCE [LARGE SCALE GENOMIC DNA]</scope>
    <source>
        <strain evidence="3 4">238</strain>
    </source>
</reference>
<organism evidence="3 4">
    <name type="scientific">Octadecabacter arcticus 238</name>
    <dbReference type="NCBI Taxonomy" id="391616"/>
    <lineage>
        <taxon>Bacteria</taxon>
        <taxon>Pseudomonadati</taxon>
        <taxon>Pseudomonadota</taxon>
        <taxon>Alphaproteobacteria</taxon>
        <taxon>Rhodobacterales</taxon>
        <taxon>Roseobacteraceae</taxon>
        <taxon>Octadecabacter</taxon>
    </lineage>
</organism>
<dbReference type="Proteomes" id="UP000004688">
    <property type="component" value="Chromosome"/>
</dbReference>
<feature type="domain" description="ABC-type transport auxiliary lipoprotein component" evidence="2">
    <location>
        <begin position="38"/>
        <end position="198"/>
    </location>
</feature>
<dbReference type="KEGG" id="oar:OA238_c14970"/>
<dbReference type="PROSITE" id="PS51257">
    <property type="entry name" value="PROKAR_LIPOPROTEIN"/>
    <property type="match status" value="1"/>
</dbReference>
<dbReference type="HOGENOM" id="CLU_093163_2_0_5"/>
<protein>
    <recommendedName>
        <fullName evidence="2">ABC-type transport auxiliary lipoprotein component domain-containing protein</fullName>
    </recommendedName>
</protein>